<name>X1LH18_9ZZZZ</name>
<dbReference type="EMBL" id="BARV01000828">
    <property type="protein sequence ID" value="GAH90067.1"/>
    <property type="molecule type" value="Genomic_DNA"/>
</dbReference>
<evidence type="ECO:0000313" key="2">
    <source>
        <dbReference type="EMBL" id="GAI01660.1"/>
    </source>
</evidence>
<dbReference type="AlphaFoldDB" id="X1LH18"/>
<dbReference type="EMBL" id="BARW01000167">
    <property type="protein sequence ID" value="GAI60481.1"/>
    <property type="molecule type" value="Genomic_DNA"/>
</dbReference>
<sequence length="61" mass="7027">MSTEVMSGMSMDVTGRQGWKITQETVEQSIDRAKALKFLYKIGIITQHDYWLLTGNYKIVD</sequence>
<evidence type="ECO:0000313" key="3">
    <source>
        <dbReference type="EMBL" id="GAI60481.1"/>
    </source>
</evidence>
<evidence type="ECO:0000313" key="1">
    <source>
        <dbReference type="EMBL" id="GAH90067.1"/>
    </source>
</evidence>
<comment type="caution">
    <text evidence="2">The sequence shown here is derived from an EMBL/GenBank/DDBJ whole genome shotgun (WGS) entry which is preliminary data.</text>
</comment>
<proteinExistence type="predicted"/>
<gene>
    <name evidence="1" type="ORF">S06H3_02748</name>
    <name evidence="2" type="ORF">S06H3_05309</name>
    <name evidence="3" type="ORF">S12H4_00985</name>
</gene>
<protein>
    <submittedName>
        <fullName evidence="2">Uncharacterized protein</fullName>
    </submittedName>
</protein>
<dbReference type="EMBL" id="BARV01001953">
    <property type="protein sequence ID" value="GAI01660.1"/>
    <property type="molecule type" value="Genomic_DNA"/>
</dbReference>
<organism evidence="2">
    <name type="scientific">marine sediment metagenome</name>
    <dbReference type="NCBI Taxonomy" id="412755"/>
    <lineage>
        <taxon>unclassified sequences</taxon>
        <taxon>metagenomes</taxon>
        <taxon>ecological metagenomes</taxon>
    </lineage>
</organism>
<accession>X1LH18</accession>
<reference evidence="2" key="1">
    <citation type="journal article" date="2014" name="Front. Microbiol.">
        <title>High frequency of phylogenetically diverse reductive dehalogenase-homologous genes in deep subseafloor sedimentary metagenomes.</title>
        <authorList>
            <person name="Kawai M."/>
            <person name="Futagami T."/>
            <person name="Toyoda A."/>
            <person name="Takaki Y."/>
            <person name="Nishi S."/>
            <person name="Hori S."/>
            <person name="Arai W."/>
            <person name="Tsubouchi T."/>
            <person name="Morono Y."/>
            <person name="Uchiyama I."/>
            <person name="Ito T."/>
            <person name="Fujiyama A."/>
            <person name="Inagaki F."/>
            <person name="Takami H."/>
        </authorList>
    </citation>
    <scope>NUCLEOTIDE SEQUENCE</scope>
    <source>
        <strain evidence="2">Expedition CK06-06</strain>
    </source>
</reference>